<dbReference type="SMART" id="SM00408">
    <property type="entry name" value="IGc2"/>
    <property type="match status" value="1"/>
</dbReference>
<dbReference type="Proteomes" id="UP000694388">
    <property type="component" value="Unplaced"/>
</dbReference>
<evidence type="ECO:0000256" key="1">
    <source>
        <dbReference type="ARBA" id="ARBA00004613"/>
    </source>
</evidence>
<dbReference type="InterPro" id="IPR011390">
    <property type="entry name" value="IGFBP_rP_mac25"/>
</dbReference>
<evidence type="ECO:0000259" key="8">
    <source>
        <dbReference type="PROSITE" id="PS51465"/>
    </source>
</evidence>
<keyword evidence="2" id="KW-0964">Secreted</keyword>
<dbReference type="GO" id="GO:0001558">
    <property type="term" value="P:regulation of cell growth"/>
    <property type="evidence" value="ECO:0007669"/>
    <property type="project" value="InterPro"/>
</dbReference>
<name>A0A8C4QDL4_EPTBU</name>
<evidence type="ECO:0000259" key="6">
    <source>
        <dbReference type="PROSITE" id="PS50835"/>
    </source>
</evidence>
<dbReference type="GO" id="GO:0005615">
    <property type="term" value="C:extracellular space"/>
    <property type="evidence" value="ECO:0007669"/>
    <property type="project" value="TreeGrafter"/>
</dbReference>
<dbReference type="Gene3D" id="4.10.40.20">
    <property type="match status" value="1"/>
</dbReference>
<dbReference type="Gene3D" id="3.30.60.30">
    <property type="match status" value="1"/>
</dbReference>
<dbReference type="Pfam" id="PF13927">
    <property type="entry name" value="Ig_3"/>
    <property type="match status" value="1"/>
</dbReference>
<keyword evidence="3" id="KW-0732">Signal</keyword>
<evidence type="ECO:0000256" key="2">
    <source>
        <dbReference type="ARBA" id="ARBA00022525"/>
    </source>
</evidence>
<dbReference type="Ensembl" id="ENSEBUT00000014036.1">
    <property type="protein sequence ID" value="ENSEBUP00000013460.1"/>
    <property type="gene ID" value="ENSEBUG00000008495.1"/>
</dbReference>
<dbReference type="PROSITE" id="PS51465">
    <property type="entry name" value="KAZAL_2"/>
    <property type="match status" value="1"/>
</dbReference>
<dbReference type="PANTHER" id="PTHR14186:SF26">
    <property type="entry name" value="KAZAL TYPE SERINE PEPTIDASE INHIBITOR DOMAIN 1"/>
    <property type="match status" value="1"/>
</dbReference>
<evidence type="ECO:0000256" key="3">
    <source>
        <dbReference type="ARBA" id="ARBA00022729"/>
    </source>
</evidence>
<dbReference type="InterPro" id="IPR036179">
    <property type="entry name" value="Ig-like_dom_sf"/>
</dbReference>
<organism evidence="9 10">
    <name type="scientific">Eptatretus burgeri</name>
    <name type="common">Inshore hagfish</name>
    <dbReference type="NCBI Taxonomy" id="7764"/>
    <lineage>
        <taxon>Eukaryota</taxon>
        <taxon>Metazoa</taxon>
        <taxon>Chordata</taxon>
        <taxon>Craniata</taxon>
        <taxon>Vertebrata</taxon>
        <taxon>Cyclostomata</taxon>
        <taxon>Myxini</taxon>
        <taxon>Myxiniformes</taxon>
        <taxon>Myxinidae</taxon>
        <taxon>Eptatretinae</taxon>
        <taxon>Eptatretus</taxon>
    </lineage>
</organism>
<evidence type="ECO:0000313" key="10">
    <source>
        <dbReference type="Proteomes" id="UP000694388"/>
    </source>
</evidence>
<dbReference type="GeneTree" id="ENSGT00530000063555"/>
<feature type="domain" description="Kazal-like" evidence="8">
    <location>
        <begin position="101"/>
        <end position="154"/>
    </location>
</feature>
<evidence type="ECO:0000313" key="9">
    <source>
        <dbReference type="Ensembl" id="ENSEBUP00000013460.1"/>
    </source>
</evidence>
<keyword evidence="10" id="KW-1185">Reference proteome</keyword>
<evidence type="ECO:0000256" key="5">
    <source>
        <dbReference type="ARBA" id="ARBA00023319"/>
    </source>
</evidence>
<dbReference type="PROSITE" id="PS51323">
    <property type="entry name" value="IGFBP_N_2"/>
    <property type="match status" value="1"/>
</dbReference>
<dbReference type="SMART" id="SM00280">
    <property type="entry name" value="KAZAL"/>
    <property type="match status" value="1"/>
</dbReference>
<dbReference type="PROSITE" id="PS50835">
    <property type="entry name" value="IG_LIKE"/>
    <property type="match status" value="1"/>
</dbReference>
<dbReference type="Pfam" id="PF00219">
    <property type="entry name" value="IGFBP"/>
    <property type="match status" value="1"/>
</dbReference>
<feature type="domain" description="Ig-like" evidence="6">
    <location>
        <begin position="156"/>
        <end position="256"/>
    </location>
</feature>
<dbReference type="InterPro" id="IPR007110">
    <property type="entry name" value="Ig-like_dom"/>
</dbReference>
<dbReference type="OMA" id="CCMVCGQ"/>
<dbReference type="InterPro" id="IPR013783">
    <property type="entry name" value="Ig-like_fold"/>
</dbReference>
<dbReference type="SUPFAM" id="SSF57184">
    <property type="entry name" value="Growth factor receptor domain"/>
    <property type="match status" value="1"/>
</dbReference>
<dbReference type="Gene3D" id="2.60.40.10">
    <property type="entry name" value="Immunoglobulins"/>
    <property type="match status" value="1"/>
</dbReference>
<dbReference type="InterPro" id="IPR003599">
    <property type="entry name" value="Ig_sub"/>
</dbReference>
<dbReference type="InterPro" id="IPR000867">
    <property type="entry name" value="IGFBP-like"/>
</dbReference>
<dbReference type="SMART" id="SM00409">
    <property type="entry name" value="IG"/>
    <property type="match status" value="1"/>
</dbReference>
<dbReference type="GO" id="GO:0005520">
    <property type="term" value="F:insulin-like growth factor binding"/>
    <property type="evidence" value="ECO:0007669"/>
    <property type="project" value="InterPro"/>
</dbReference>
<dbReference type="AlphaFoldDB" id="A0A8C4QDL4"/>
<reference evidence="9" key="2">
    <citation type="submission" date="2025-09" db="UniProtKB">
        <authorList>
            <consortium name="Ensembl"/>
        </authorList>
    </citation>
    <scope>IDENTIFICATION</scope>
</reference>
<sequence length="276" mass="30359">RFGSALLLLKDLRFRRLHLLQAADSGCGPCEPDLCQTPQGCTAGTVLDHCGCCMECGNVQGQPCDPRPDHIRPSYRFYGSCGQGLACLRYLARDRRQRLQEEEEYDCVCVDGSGMVCGSDGRSYESKCRLREESATRESTLDRIIVRHEGPCRAVPKLVSPPLDTQGASGNSVLLRCEAFAFPLARLTWFHLRTSGSALELPGDDARISVQIRGGPGRYQVSGWLHIDPLRTSDVGTYVCEASNVLGKTRARASLSFINPGRFAAIGSMRYSLKEH</sequence>
<dbReference type="GO" id="GO:0009966">
    <property type="term" value="P:regulation of signal transduction"/>
    <property type="evidence" value="ECO:0007669"/>
    <property type="project" value="TreeGrafter"/>
</dbReference>
<evidence type="ECO:0000259" key="7">
    <source>
        <dbReference type="PROSITE" id="PS51323"/>
    </source>
</evidence>
<dbReference type="PANTHER" id="PTHR14186">
    <property type="entry name" value="INSULIN-LIKE GROWTH FACTOR BINDING PROTEIN-RELATED"/>
    <property type="match status" value="1"/>
</dbReference>
<comment type="subcellular location">
    <subcellularLocation>
        <location evidence="1">Secreted</location>
    </subcellularLocation>
</comment>
<dbReference type="Pfam" id="PF07648">
    <property type="entry name" value="Kazal_2"/>
    <property type="match status" value="1"/>
</dbReference>
<accession>A0A8C4QDL4</accession>
<feature type="domain" description="IGFBP N-terminal" evidence="7">
    <location>
        <begin position="23"/>
        <end position="110"/>
    </location>
</feature>
<dbReference type="InterPro" id="IPR009030">
    <property type="entry name" value="Growth_fac_rcpt_cys_sf"/>
</dbReference>
<keyword evidence="5" id="KW-0393">Immunoglobulin domain</keyword>
<evidence type="ECO:0000256" key="4">
    <source>
        <dbReference type="ARBA" id="ARBA00023157"/>
    </source>
</evidence>
<keyword evidence="4" id="KW-1015">Disulfide bond</keyword>
<proteinExistence type="predicted"/>
<reference evidence="9" key="1">
    <citation type="submission" date="2025-08" db="UniProtKB">
        <authorList>
            <consortium name="Ensembl"/>
        </authorList>
    </citation>
    <scope>IDENTIFICATION</scope>
</reference>
<dbReference type="InterPro" id="IPR002350">
    <property type="entry name" value="Kazal_dom"/>
</dbReference>
<dbReference type="SUPFAM" id="SSF48726">
    <property type="entry name" value="Immunoglobulin"/>
    <property type="match status" value="1"/>
</dbReference>
<protein>
    <submittedName>
        <fullName evidence="9">Kazal type serine peptidase inhibitor domain 1</fullName>
    </submittedName>
</protein>
<dbReference type="InterPro" id="IPR003598">
    <property type="entry name" value="Ig_sub2"/>
</dbReference>
<dbReference type="CDD" id="cd00104">
    <property type="entry name" value="KAZAL_FS"/>
    <property type="match status" value="1"/>
</dbReference>